<name>A0ABP4J9U0_9ACTN</name>
<evidence type="ECO:0000313" key="1">
    <source>
        <dbReference type="EMBL" id="GAA1416824.1"/>
    </source>
</evidence>
<protein>
    <recommendedName>
        <fullName evidence="3">SagB/ThcOx family dehydrogenase</fullName>
    </recommendedName>
</protein>
<gene>
    <name evidence="1" type="ORF">GCM10009601_09770</name>
</gene>
<dbReference type="Gene3D" id="3.40.109.10">
    <property type="entry name" value="NADH Oxidase"/>
    <property type="match status" value="1"/>
</dbReference>
<dbReference type="InterPro" id="IPR000415">
    <property type="entry name" value="Nitroreductase-like"/>
</dbReference>
<evidence type="ECO:0008006" key="3">
    <source>
        <dbReference type="Google" id="ProtNLM"/>
    </source>
</evidence>
<reference evidence="2" key="1">
    <citation type="journal article" date="2019" name="Int. J. Syst. Evol. Microbiol.">
        <title>The Global Catalogue of Microorganisms (GCM) 10K type strain sequencing project: providing services to taxonomists for standard genome sequencing and annotation.</title>
        <authorList>
            <consortium name="The Broad Institute Genomics Platform"/>
            <consortium name="The Broad Institute Genome Sequencing Center for Infectious Disease"/>
            <person name="Wu L."/>
            <person name="Ma J."/>
        </authorList>
    </citation>
    <scope>NUCLEOTIDE SEQUENCE [LARGE SCALE GENOMIC DNA]</scope>
    <source>
        <strain evidence="2">JCM 11756</strain>
    </source>
</reference>
<evidence type="ECO:0000313" key="2">
    <source>
        <dbReference type="Proteomes" id="UP001500973"/>
    </source>
</evidence>
<dbReference type="RefSeq" id="WP_344010286.1">
    <property type="nucleotide sequence ID" value="NZ_BAAAIZ010000009.1"/>
</dbReference>
<proteinExistence type="predicted"/>
<accession>A0ABP4J9U0</accession>
<dbReference type="Proteomes" id="UP001500973">
    <property type="component" value="Unassembled WGS sequence"/>
</dbReference>
<sequence length="334" mass="36424">MTAPASALTVSPTASLLRYTDSWLLDDPFLGGARELSINNEVLWDFLCRLIELRSVTPETAADVAAAIGIPEAVVGRCLDSFRRAGILVPVSSRLSAPCGGPALQDWRLANLTVPADYRDPSIVSSDLQQMEEFAAAEAPPAVYKQWPATLRRVRLPHPVHDAPDRPHYVLGSVLYYSHAVIKPASLGPLPRSLRVAPSHGAAHPFDLSVTLYSQRELGPVLFAYDPVDHALVRLPADPVSQVPIDHAQVAVHLAARRVQWRYRASTAYSTIFLDLGHLLGVMEAVAESLELALAQVDLPDQAPIAVDVEDLGPVLSLRQFHTAQEEKESRTVR</sequence>
<dbReference type="EMBL" id="BAAAIZ010000009">
    <property type="protein sequence ID" value="GAA1416824.1"/>
    <property type="molecule type" value="Genomic_DNA"/>
</dbReference>
<comment type="caution">
    <text evidence="1">The sequence shown here is derived from an EMBL/GenBank/DDBJ whole genome shotgun (WGS) entry which is preliminary data.</text>
</comment>
<keyword evidence="2" id="KW-1185">Reference proteome</keyword>
<organism evidence="1 2">
    <name type="scientific">Streptomyces thermospinosisporus</name>
    <dbReference type="NCBI Taxonomy" id="161482"/>
    <lineage>
        <taxon>Bacteria</taxon>
        <taxon>Bacillati</taxon>
        <taxon>Actinomycetota</taxon>
        <taxon>Actinomycetes</taxon>
        <taxon>Kitasatosporales</taxon>
        <taxon>Streptomycetaceae</taxon>
        <taxon>Streptomyces</taxon>
    </lineage>
</organism>